<evidence type="ECO:0000313" key="1">
    <source>
        <dbReference type="EMBL" id="GEQ22784.1"/>
    </source>
</evidence>
<comment type="caution">
    <text evidence="1">The sequence shown here is derived from an EMBL/GenBank/DDBJ whole genome shotgun (WGS) entry which is preliminary data.</text>
</comment>
<evidence type="ECO:0000313" key="2">
    <source>
        <dbReference type="Proteomes" id="UP000321089"/>
    </source>
</evidence>
<dbReference type="Proteomes" id="UP000321089">
    <property type="component" value="Unassembled WGS sequence"/>
</dbReference>
<sequence>MINKKISKIIGPAAGIMVFMMSIGIMPVQAYAAETKSIQNEASLSKSGNVNYEIEQNGVKLTVTNIIGTKNRIKMNATITREDGFDEKIQGHRSIELNMYKEKEEFNSGGTSWSYPNENTIEISAEEESENEFSEKGNIRADLVIGEYDFNGSIVIPVDFTESFKQYMKHDLDVNIEKNYNITGFESDVIGTRIIVTRPVDDMMYGNNDSVVDPYFIIKLGNKMYRAMDIGGSGYSSDDEVYKCAFEVEGLTYNDIKDADSISIIPVKCTMTYDEIEAKYNDSSLYEKLSKEAVTENNVKYNKEVEFTDGTKGEIKVERSNNKIRVYCSSDSDIKSFMLAEGISSIFTDGSDDYRNSVYEDDKVICKDENAENQYIAEFEDSHPEMMFETHIDTIMLNSHKFDIGDEIKIK</sequence>
<dbReference type="EMBL" id="BKBC01000060">
    <property type="protein sequence ID" value="GEQ22784.1"/>
    <property type="molecule type" value="Genomic_DNA"/>
</dbReference>
<accession>A0A512TR81</accession>
<dbReference type="RefSeq" id="WP_146869079.1">
    <property type="nucleotide sequence ID" value="NZ_BKBC01000060.1"/>
</dbReference>
<proteinExistence type="predicted"/>
<evidence type="ECO:0008006" key="3">
    <source>
        <dbReference type="Google" id="ProtNLM"/>
    </source>
</evidence>
<protein>
    <recommendedName>
        <fullName evidence="3">DUF4179 domain-containing protein</fullName>
    </recommendedName>
</protein>
<name>A0A512TR81_CLOBU</name>
<organism evidence="1 2">
    <name type="scientific">Clostridium butyricum</name>
    <dbReference type="NCBI Taxonomy" id="1492"/>
    <lineage>
        <taxon>Bacteria</taxon>
        <taxon>Bacillati</taxon>
        <taxon>Bacillota</taxon>
        <taxon>Clostridia</taxon>
        <taxon>Eubacteriales</taxon>
        <taxon>Clostridiaceae</taxon>
        <taxon>Clostridium</taxon>
    </lineage>
</organism>
<reference evidence="1 2" key="1">
    <citation type="submission" date="2019-07" db="EMBL/GenBank/DDBJ databases">
        <title>Whole genome shotgun sequence of Clostridium butyricum NBRC 3858.</title>
        <authorList>
            <person name="Hosoyama A."/>
            <person name="Uohara A."/>
            <person name="Ohji S."/>
            <person name="Ichikawa N."/>
        </authorList>
    </citation>
    <scope>NUCLEOTIDE SEQUENCE [LARGE SCALE GENOMIC DNA]</scope>
    <source>
        <strain evidence="1 2">NBRC 3858</strain>
    </source>
</reference>
<gene>
    <name evidence="1" type="ORF">CBU02nite_32900</name>
</gene>
<dbReference type="AlphaFoldDB" id="A0A512TR81"/>